<dbReference type="Gene3D" id="1.10.8.60">
    <property type="match status" value="1"/>
</dbReference>
<dbReference type="Pfam" id="PF00004">
    <property type="entry name" value="AAA"/>
    <property type="match status" value="1"/>
</dbReference>
<dbReference type="Gene3D" id="3.40.50.300">
    <property type="entry name" value="P-loop containing nucleotide triphosphate hydrolases"/>
    <property type="match status" value="1"/>
</dbReference>
<feature type="region of interest" description="Disordered" evidence="1">
    <location>
        <begin position="102"/>
        <end position="128"/>
    </location>
</feature>
<dbReference type="SUPFAM" id="SSF52540">
    <property type="entry name" value="P-loop containing nucleoside triphosphate hydrolases"/>
    <property type="match status" value="1"/>
</dbReference>
<evidence type="ECO:0000256" key="1">
    <source>
        <dbReference type="SAM" id="MobiDB-lite"/>
    </source>
</evidence>
<dbReference type="PANTHER" id="PTHR43718:SF2">
    <property type="entry name" value="LON PROTEASE HOMOLOG, MITOCHONDRIAL"/>
    <property type="match status" value="1"/>
</dbReference>
<dbReference type="InterPro" id="IPR027065">
    <property type="entry name" value="Lon_Prtase"/>
</dbReference>
<dbReference type="GO" id="GO:0004252">
    <property type="term" value="F:serine-type endopeptidase activity"/>
    <property type="evidence" value="ECO:0007669"/>
    <property type="project" value="InterPro"/>
</dbReference>
<organism evidence="3">
    <name type="scientific">viral metagenome</name>
    <dbReference type="NCBI Taxonomy" id="1070528"/>
    <lineage>
        <taxon>unclassified sequences</taxon>
        <taxon>metagenomes</taxon>
        <taxon>organismal metagenomes</taxon>
    </lineage>
</organism>
<feature type="domain" description="ATPase AAA-type core" evidence="2">
    <location>
        <begin position="315"/>
        <end position="454"/>
    </location>
</feature>
<name>A0A6C0K7E3_9ZZZZ</name>
<dbReference type="AlphaFoldDB" id="A0A6C0K7E3"/>
<evidence type="ECO:0000313" key="3">
    <source>
        <dbReference type="EMBL" id="QHU13071.1"/>
    </source>
</evidence>
<dbReference type="GO" id="GO:0006515">
    <property type="term" value="P:protein quality control for misfolded or incompletely synthesized proteins"/>
    <property type="evidence" value="ECO:0007669"/>
    <property type="project" value="TreeGrafter"/>
</dbReference>
<dbReference type="InterPro" id="IPR003959">
    <property type="entry name" value="ATPase_AAA_core"/>
</dbReference>
<evidence type="ECO:0000259" key="2">
    <source>
        <dbReference type="Pfam" id="PF00004"/>
    </source>
</evidence>
<feature type="compositionally biased region" description="Acidic residues" evidence="1">
    <location>
        <begin position="103"/>
        <end position="126"/>
    </location>
</feature>
<dbReference type="PANTHER" id="PTHR43718">
    <property type="entry name" value="LON PROTEASE"/>
    <property type="match status" value="1"/>
</dbReference>
<dbReference type="GO" id="GO:0004176">
    <property type="term" value="F:ATP-dependent peptidase activity"/>
    <property type="evidence" value="ECO:0007669"/>
    <property type="project" value="InterPro"/>
</dbReference>
<protein>
    <recommendedName>
        <fullName evidence="2">ATPase AAA-type core domain-containing protein</fullName>
    </recommendedName>
</protein>
<dbReference type="GO" id="GO:0016887">
    <property type="term" value="F:ATP hydrolysis activity"/>
    <property type="evidence" value="ECO:0007669"/>
    <property type="project" value="InterPro"/>
</dbReference>
<proteinExistence type="predicted"/>
<dbReference type="GO" id="GO:0005524">
    <property type="term" value="F:ATP binding"/>
    <property type="evidence" value="ECO:0007669"/>
    <property type="project" value="InterPro"/>
</dbReference>
<feature type="region of interest" description="Disordered" evidence="1">
    <location>
        <begin position="1"/>
        <end position="53"/>
    </location>
</feature>
<dbReference type="InterPro" id="IPR027417">
    <property type="entry name" value="P-loop_NTPase"/>
</dbReference>
<reference evidence="3" key="1">
    <citation type="journal article" date="2020" name="Nature">
        <title>Giant virus diversity and host interactions through global metagenomics.</title>
        <authorList>
            <person name="Schulz F."/>
            <person name="Roux S."/>
            <person name="Paez-Espino D."/>
            <person name="Jungbluth S."/>
            <person name="Walsh D.A."/>
            <person name="Denef V.J."/>
            <person name="McMahon K.D."/>
            <person name="Konstantinidis K.T."/>
            <person name="Eloe-Fadrosh E.A."/>
            <person name="Kyrpides N.C."/>
            <person name="Woyke T."/>
        </authorList>
    </citation>
    <scope>NUCLEOTIDE SEQUENCE</scope>
    <source>
        <strain evidence="3">GVMAG-S-1101176-114</strain>
    </source>
</reference>
<dbReference type="EMBL" id="MN740813">
    <property type="protein sequence ID" value="QHU13071.1"/>
    <property type="molecule type" value="Genomic_DNA"/>
</dbReference>
<accession>A0A6C0K7E3</accession>
<sequence length="572" mass="64299">MSAEQRKNQRRRNTKNGEAAPPQPPPAETKKKYNLRNKSGAAAAAPPTTPVRWVDDDTLFDTFEDAAAAPPAAAAVPHKTVHGIQVPGNMPCTVKIHLHANVEADEDYDSDEDSDYEEEDDDEEEERMPGGLLGALLARSMGGRPGLIVVDDESDSEDEKPKTPIKLSRRETKYMKTLKSKEKKMAIQSMHKVSKLLEESEVPYKFRALALDTTPQIQTEIIRKIDAMTRMGNESGETQKLRNWVNAILRVPFGKIIPLPVTCKDDPADCAKFLVQSRATLEKATYGMLPAKTQIMQILAQWISNPQSVGNCIAMKGPMGTGKTSFARNGIATALKRPFMFFSLGGASDIAHYSGHSFTYEGSMWGRIIDAIIQAKCMNPVLYFDELDKISGTPHGEEITSMLIHLTDRSQNSQYHDRYFAGIDFDLSQCLFVFSFNDESKVHPVLKDRMSVIQCSGYKDDEKKIIVANYVWPEVLKNAGIRREELTATEEAAEYIIREYSNGEQGMRNIIRIVETVVSRINLLRLSDEESGKQYKFWTKITFPLTLTRDIVKTLLKDVELTAPDTWRSMYN</sequence>